<dbReference type="InterPro" id="IPR010281">
    <property type="entry name" value="DUF885"/>
</dbReference>
<accession>A0A1H3Z4Y3</accession>
<dbReference type="EMBL" id="FNRM01000002">
    <property type="protein sequence ID" value="SEA18829.1"/>
    <property type="molecule type" value="Genomic_DNA"/>
</dbReference>
<dbReference type="Proteomes" id="UP000198773">
    <property type="component" value="Unassembled WGS sequence"/>
</dbReference>
<protein>
    <submittedName>
        <fullName evidence="2">Uncharacterized conserved protein, DUF885 familyt</fullName>
    </submittedName>
</protein>
<evidence type="ECO:0000256" key="1">
    <source>
        <dbReference type="SAM" id="SignalP"/>
    </source>
</evidence>
<dbReference type="RefSeq" id="WP_245785607.1">
    <property type="nucleotide sequence ID" value="NZ_FNRM01000002.1"/>
</dbReference>
<gene>
    <name evidence="2" type="ORF">SAMN04488051_10232</name>
</gene>
<dbReference type="PANTHER" id="PTHR33361:SF16">
    <property type="entry name" value="DUF885 DOMAIN-CONTAINING PROTEIN"/>
    <property type="match status" value="1"/>
</dbReference>
<dbReference type="PROSITE" id="PS51257">
    <property type="entry name" value="PROKAR_LIPOPROTEIN"/>
    <property type="match status" value="1"/>
</dbReference>
<dbReference type="PANTHER" id="PTHR33361">
    <property type="entry name" value="GLR0591 PROTEIN"/>
    <property type="match status" value="1"/>
</dbReference>
<keyword evidence="3" id="KW-1185">Reference proteome</keyword>
<evidence type="ECO:0000313" key="2">
    <source>
        <dbReference type="EMBL" id="SEA18829.1"/>
    </source>
</evidence>
<dbReference type="AlphaFoldDB" id="A0A1H3Z4Y3"/>
<feature type="chain" id="PRO_5011639096" evidence="1">
    <location>
        <begin position="22"/>
        <end position="617"/>
    </location>
</feature>
<feature type="signal peptide" evidence="1">
    <location>
        <begin position="1"/>
        <end position="21"/>
    </location>
</feature>
<organism evidence="2 3">
    <name type="scientific">Alkalimonas amylolytica</name>
    <dbReference type="NCBI Taxonomy" id="152573"/>
    <lineage>
        <taxon>Bacteria</taxon>
        <taxon>Pseudomonadati</taxon>
        <taxon>Pseudomonadota</taxon>
        <taxon>Gammaproteobacteria</taxon>
        <taxon>Alkalimonas</taxon>
    </lineage>
</organism>
<evidence type="ECO:0000313" key="3">
    <source>
        <dbReference type="Proteomes" id="UP000198773"/>
    </source>
</evidence>
<name>A0A1H3Z4Y3_ALKAM</name>
<proteinExistence type="predicted"/>
<dbReference type="Pfam" id="PF05960">
    <property type="entry name" value="DUF885"/>
    <property type="match status" value="1"/>
</dbReference>
<sequence length="617" mass="70729">MVRYSVLAVSLSLLLAGCQPAQHTDQPTVTELAEQQQHSERLTRWFDEKYEEQLQQSPLMLTFLGRKDRQFDVDDMSLAAQDAQLAWKAATVTELTSSFDRALLTNEAKTSYDLWLHQYQQMKASADFRHHNYLFNQMQGMHSLLPQIMMSFHQVESKEDMQAYIARLEGISVALLQLLEQAQQFTEQGIRPPRFAYEGVIEQVENLLRGQPFELESEQVAPLWQNAQQKITQLQQQQLLNDDEASILQQQARTALTGYFQPAYQKLLDWLQQEVVLAAVNPTGVSTHPNGRAYYNHMLQVSTTTSMTADEIHELGLQEVERLTAEMESIRQQVGFDGDLHEFFDFIRTDDRFFYPDTDEGRQAYIDDSVAFLAFINERLPDYFGVLPKADLVVKRVEPFREQPGAAQHYFPGTPDGSRPGVYYAHLSDMRSMPKNEMEAIAYHEGNPGHHMQISIAQELTDIPRFRTQANFTVYSEGWALYSELLAKEMGAYQDPYSDFGRLVTEMWRAVRLVVDTGLHAKGWTEEDAIAYFQQYTPIPIEAVRSEVRRYLVMPGQATAYKIGMIRIQELRAMAEQALGENFDIRQFHDTVLGGGALPLDLLQRRVEAWVASQQPG</sequence>
<reference evidence="2 3" key="1">
    <citation type="submission" date="2016-10" db="EMBL/GenBank/DDBJ databases">
        <authorList>
            <person name="de Groot N.N."/>
        </authorList>
    </citation>
    <scope>NUCLEOTIDE SEQUENCE [LARGE SCALE GENOMIC DNA]</scope>
    <source>
        <strain evidence="2 3">CGMCC 1.3430</strain>
    </source>
</reference>
<keyword evidence="1" id="KW-0732">Signal</keyword>
<dbReference type="STRING" id="152573.SAMN04488051_10232"/>